<dbReference type="Pfam" id="PF12079">
    <property type="entry name" value="DUF3558"/>
    <property type="match status" value="1"/>
</dbReference>
<dbReference type="PROSITE" id="PS51257">
    <property type="entry name" value="PROKAR_LIPOPROTEIN"/>
    <property type="match status" value="1"/>
</dbReference>
<name>A0A4Q7JAG1_9PSEU</name>
<dbReference type="OrthoDB" id="3678908at2"/>
<evidence type="ECO:0000313" key="4">
    <source>
        <dbReference type="Proteomes" id="UP000292003"/>
    </source>
</evidence>
<keyword evidence="2" id="KW-0732">Signal</keyword>
<evidence type="ECO:0000313" key="3">
    <source>
        <dbReference type="EMBL" id="RZQ64247.1"/>
    </source>
</evidence>
<comment type="caution">
    <text evidence="3">The sequence shown here is derived from an EMBL/GenBank/DDBJ whole genome shotgun (WGS) entry which is preliminary data.</text>
</comment>
<feature type="chain" id="PRO_5038882052" evidence="2">
    <location>
        <begin position="26"/>
        <end position="210"/>
    </location>
</feature>
<dbReference type="EMBL" id="SFCC01000004">
    <property type="protein sequence ID" value="RZQ64247.1"/>
    <property type="molecule type" value="Genomic_DNA"/>
</dbReference>
<feature type="signal peptide" evidence="2">
    <location>
        <begin position="1"/>
        <end position="25"/>
    </location>
</feature>
<reference evidence="3 4" key="1">
    <citation type="submission" date="2019-02" db="EMBL/GenBank/DDBJ databases">
        <title>Draft genome sequence of Amycolatopsis sp. 8-3EHSu isolated from roots of Suaeda maritima.</title>
        <authorList>
            <person name="Duangmal K."/>
            <person name="Chantavorakit T."/>
        </authorList>
    </citation>
    <scope>NUCLEOTIDE SEQUENCE [LARGE SCALE GENOMIC DNA]</scope>
    <source>
        <strain evidence="3 4">8-3EHSu</strain>
    </source>
</reference>
<accession>A0A4Q7JAG1</accession>
<evidence type="ECO:0000256" key="1">
    <source>
        <dbReference type="SAM" id="MobiDB-lite"/>
    </source>
</evidence>
<dbReference type="RefSeq" id="WP_130474960.1">
    <property type="nucleotide sequence ID" value="NZ_SFCC01000004.1"/>
</dbReference>
<gene>
    <name evidence="3" type="ORF">EWH70_09710</name>
</gene>
<proteinExistence type="predicted"/>
<organism evidence="3 4">
    <name type="scientific">Amycolatopsis suaedae</name>
    <dbReference type="NCBI Taxonomy" id="2510978"/>
    <lineage>
        <taxon>Bacteria</taxon>
        <taxon>Bacillati</taxon>
        <taxon>Actinomycetota</taxon>
        <taxon>Actinomycetes</taxon>
        <taxon>Pseudonocardiales</taxon>
        <taxon>Pseudonocardiaceae</taxon>
        <taxon>Amycolatopsis</taxon>
    </lineage>
</organism>
<dbReference type="Proteomes" id="UP000292003">
    <property type="component" value="Unassembled WGS sequence"/>
</dbReference>
<protein>
    <submittedName>
        <fullName evidence="3">DUF3558 domain-containing protein</fullName>
    </submittedName>
</protein>
<sequence length="210" mass="21396">MRLAALGSALVLAFVVAACSGNGTANGRATTPQPVPVPSEPSPGSSEGGDQVPGHGAPSVASPLDTSRFEAAPCSVLTKPQVSELLGSPDTPSKPDNVVGPGCAWDGPGSAQVGITFPKVNNLGLTAIYRDRNRGFFKELPPVDGYPLVAYSAEGNPADSGRCQAALGVSDRTIVDIGVFQSEKNLGKKDPCESVQDVAAMVVANLKGVR</sequence>
<dbReference type="InterPro" id="IPR024520">
    <property type="entry name" value="DUF3558"/>
</dbReference>
<feature type="region of interest" description="Disordered" evidence="1">
    <location>
        <begin position="25"/>
        <end position="64"/>
    </location>
</feature>
<dbReference type="AlphaFoldDB" id="A0A4Q7JAG1"/>
<keyword evidence="4" id="KW-1185">Reference proteome</keyword>
<evidence type="ECO:0000256" key="2">
    <source>
        <dbReference type="SAM" id="SignalP"/>
    </source>
</evidence>